<evidence type="ECO:0000256" key="5">
    <source>
        <dbReference type="ARBA" id="ARBA00022679"/>
    </source>
</evidence>
<dbReference type="PANTHER" id="PTHR31528:SF1">
    <property type="entry name" value="4-AMINO-5-HYDROXYMETHYL-2-METHYLPYRIMIDINE PHOSPHATE SYNTHASE THI11-RELATED"/>
    <property type="match status" value="1"/>
</dbReference>
<name>A0A418SJ70_9RHOB</name>
<evidence type="ECO:0000256" key="9">
    <source>
        <dbReference type="ARBA" id="ARBA00023004"/>
    </source>
</evidence>
<dbReference type="InterPro" id="IPR006311">
    <property type="entry name" value="TAT_signal"/>
</dbReference>
<evidence type="ECO:0000256" key="4">
    <source>
        <dbReference type="ARBA" id="ARBA00011738"/>
    </source>
</evidence>
<evidence type="ECO:0000256" key="6">
    <source>
        <dbReference type="ARBA" id="ARBA00022723"/>
    </source>
</evidence>
<evidence type="ECO:0000256" key="3">
    <source>
        <dbReference type="ARBA" id="ARBA00009406"/>
    </source>
</evidence>
<dbReference type="GO" id="GO:0016740">
    <property type="term" value="F:transferase activity"/>
    <property type="evidence" value="ECO:0007669"/>
    <property type="project" value="UniProtKB-KW"/>
</dbReference>
<evidence type="ECO:0000256" key="11">
    <source>
        <dbReference type="ARBA" id="ARBA00048179"/>
    </source>
</evidence>
<keyword evidence="9" id="KW-0408">Iron</keyword>
<reference evidence="13 14" key="1">
    <citation type="submission" date="2020-08" db="EMBL/GenBank/DDBJ databases">
        <title>Genome sequence of Rhodobacteraceae bacterium Lw-13e.</title>
        <authorList>
            <person name="Poehlein A."/>
            <person name="Wolter L."/>
            <person name="Daniel R."/>
            <person name="Brinkhoff T."/>
        </authorList>
    </citation>
    <scope>NUCLEOTIDE SEQUENCE [LARGE SCALE GENOMIC DNA]</scope>
    <source>
        <strain evidence="13 14">Lw-13e</strain>
    </source>
</reference>
<keyword evidence="6" id="KW-0479">Metal-binding</keyword>
<comment type="function">
    <text evidence="1">Responsible for the formation of the pyrimidine heterocycle in the thiamine biosynthesis pathway. Catalyzes the formation of hydroxymethylpyrimidine phosphate (HMP-P) from histidine and pyridoxal phosphate (PLP). The protein uses PLP and the active site histidine to form HMP-P, generating an inactive enzyme. The enzyme can only undergo a single turnover, which suggests it is a suicide enzyme.</text>
</comment>
<dbReference type="KEGG" id="palw:PSAL_013740"/>
<evidence type="ECO:0000256" key="10">
    <source>
        <dbReference type="ARBA" id="ARBA00033171"/>
    </source>
</evidence>
<dbReference type="EMBL" id="CP060436">
    <property type="protein sequence ID" value="QPM90139.1"/>
    <property type="molecule type" value="Genomic_DNA"/>
</dbReference>
<dbReference type="Gene3D" id="3.40.190.10">
    <property type="entry name" value="Periplasmic binding protein-like II"/>
    <property type="match status" value="2"/>
</dbReference>
<comment type="pathway">
    <text evidence="2">Cofactor biosynthesis; thiamine diphosphate biosynthesis.</text>
</comment>
<dbReference type="OrthoDB" id="5372616at2"/>
<evidence type="ECO:0000259" key="12">
    <source>
        <dbReference type="Pfam" id="PF09084"/>
    </source>
</evidence>
<dbReference type="Pfam" id="PF09084">
    <property type="entry name" value="NMT1"/>
    <property type="match status" value="1"/>
</dbReference>
<dbReference type="RefSeq" id="WP_119838326.1">
    <property type="nucleotide sequence ID" value="NZ_CP060436.1"/>
</dbReference>
<keyword evidence="14" id="KW-1185">Reference proteome</keyword>
<evidence type="ECO:0000313" key="13">
    <source>
        <dbReference type="EMBL" id="QPM90139.1"/>
    </source>
</evidence>
<keyword evidence="8" id="KW-0784">Thiamine biosynthesis</keyword>
<dbReference type="GO" id="GO:0009228">
    <property type="term" value="P:thiamine biosynthetic process"/>
    <property type="evidence" value="ECO:0007669"/>
    <property type="project" value="UniProtKB-KW"/>
</dbReference>
<keyword evidence="5" id="KW-0808">Transferase</keyword>
<dbReference type="GO" id="GO:0046872">
    <property type="term" value="F:metal ion binding"/>
    <property type="evidence" value="ECO:0007669"/>
    <property type="project" value="UniProtKB-KW"/>
</dbReference>
<dbReference type="PANTHER" id="PTHR31528">
    <property type="entry name" value="4-AMINO-5-HYDROXYMETHYL-2-METHYLPYRIMIDINE PHOSPHATE SYNTHASE THI11-RELATED"/>
    <property type="match status" value="1"/>
</dbReference>
<feature type="domain" description="SsuA/THI5-like" evidence="12">
    <location>
        <begin position="61"/>
        <end position="266"/>
    </location>
</feature>
<accession>A0A418SJ70</accession>
<protein>
    <recommendedName>
        <fullName evidence="10">Thiamine pyrimidine synthase</fullName>
    </recommendedName>
</protein>
<evidence type="ECO:0000313" key="14">
    <source>
        <dbReference type="Proteomes" id="UP000283786"/>
    </source>
</evidence>
<evidence type="ECO:0000256" key="2">
    <source>
        <dbReference type="ARBA" id="ARBA00004948"/>
    </source>
</evidence>
<evidence type="ECO:0000256" key="8">
    <source>
        <dbReference type="ARBA" id="ARBA00022977"/>
    </source>
</evidence>
<keyword evidence="7" id="KW-0663">Pyridoxal phosphate</keyword>
<evidence type="ECO:0000256" key="7">
    <source>
        <dbReference type="ARBA" id="ARBA00022898"/>
    </source>
</evidence>
<dbReference type="InterPro" id="IPR015168">
    <property type="entry name" value="SsuA/THI5"/>
</dbReference>
<gene>
    <name evidence="13" type="ORF">PSAL_013740</name>
</gene>
<evidence type="ECO:0000256" key="1">
    <source>
        <dbReference type="ARBA" id="ARBA00003469"/>
    </source>
</evidence>
<dbReference type="AlphaFoldDB" id="A0A418SJ70"/>
<dbReference type="SUPFAM" id="SSF53850">
    <property type="entry name" value="Periplasmic binding protein-like II"/>
    <property type="match status" value="1"/>
</dbReference>
<sequence>MTEFSANRLSDRLSGKLSRRAFLAGSGALAAGSMLHIGPLRADGLRSLNLQLGWLASNGILGEICADELGYFADAGIALDVIAGGPNIDGVATVAAGRASMGQLSSSPSLMMARSQGIPVKCIAAGYQQHPYTYFSLEKSAIRTPQDMIGKRIGTQATGRILLDALLAYNNISQDDLEIQIIGSDMTPLMTGQVDAITGWTTNVNALSILGDERVDLSLWDAGIQLYANPYYVTDKSLEEDFDFVAAALGAIAKGWGWARENPEKAAEMLVARYSNLSLEAELQAVPLVLDYSFNGTTADSGWGAMDLETWAAQIEIYDQLGQFPDGAPKVEDVATLDVLEATAAQRPKIG</sequence>
<dbReference type="InterPro" id="IPR027939">
    <property type="entry name" value="NMT1/THI5"/>
</dbReference>
<proteinExistence type="inferred from homology"/>
<comment type="similarity">
    <text evidence="3">Belongs to the NMT1/THI5 family.</text>
</comment>
<comment type="subunit">
    <text evidence="4">Homodimer.</text>
</comment>
<organism evidence="13 14">
    <name type="scientific">Pseudooceanicola algae</name>
    <dbReference type="NCBI Taxonomy" id="1537215"/>
    <lineage>
        <taxon>Bacteria</taxon>
        <taxon>Pseudomonadati</taxon>
        <taxon>Pseudomonadota</taxon>
        <taxon>Alphaproteobacteria</taxon>
        <taxon>Rhodobacterales</taxon>
        <taxon>Paracoccaceae</taxon>
        <taxon>Pseudooceanicola</taxon>
    </lineage>
</organism>
<dbReference type="PROSITE" id="PS51318">
    <property type="entry name" value="TAT"/>
    <property type="match status" value="1"/>
</dbReference>
<dbReference type="Proteomes" id="UP000283786">
    <property type="component" value="Chromosome"/>
</dbReference>
<comment type="catalytic activity">
    <reaction evidence="11">
        <text>N(6)-(pyridoxal phosphate)-L-lysyl-[4-amino-5-hydroxymethyl-2-methylpyrimidine phosphate synthase] + L-histidyl-[4-amino-5-hydroxymethyl-2-methylpyrimidine phosphate synthase] + 2 Fe(3+) + 4 H2O = L-lysyl-[4-amino-5-hydroxymethyl-2-methylpyrimidine phosphate synthase] + (2S)-2-amino-5-hydroxy-4-oxopentanoyl-[4-amino-5-hydroxymethyl-2-methylpyrimidine phosphate synthase] + 4-amino-2-methyl-5-(phosphooxymethyl)pyrimidine + 3-oxopropanoate + 2 Fe(2+) + 2 H(+)</text>
        <dbReference type="Rhea" id="RHEA:65756"/>
        <dbReference type="Rhea" id="RHEA-COMP:16892"/>
        <dbReference type="Rhea" id="RHEA-COMP:16893"/>
        <dbReference type="Rhea" id="RHEA-COMP:16894"/>
        <dbReference type="Rhea" id="RHEA-COMP:16895"/>
        <dbReference type="ChEBI" id="CHEBI:15377"/>
        <dbReference type="ChEBI" id="CHEBI:15378"/>
        <dbReference type="ChEBI" id="CHEBI:29033"/>
        <dbReference type="ChEBI" id="CHEBI:29034"/>
        <dbReference type="ChEBI" id="CHEBI:29969"/>
        <dbReference type="ChEBI" id="CHEBI:29979"/>
        <dbReference type="ChEBI" id="CHEBI:33190"/>
        <dbReference type="ChEBI" id="CHEBI:58354"/>
        <dbReference type="ChEBI" id="CHEBI:143915"/>
        <dbReference type="ChEBI" id="CHEBI:157692"/>
    </reaction>
    <physiologicalReaction direction="left-to-right" evidence="11">
        <dbReference type="Rhea" id="RHEA:65757"/>
    </physiologicalReaction>
</comment>